<accession>A0A0D0C4Q4</accession>
<dbReference type="Proteomes" id="UP000053593">
    <property type="component" value="Unassembled WGS sequence"/>
</dbReference>
<protein>
    <submittedName>
        <fullName evidence="1">Uncharacterized protein</fullName>
    </submittedName>
</protein>
<keyword evidence="2" id="KW-1185">Reference proteome</keyword>
<proteinExistence type="predicted"/>
<dbReference type="OrthoDB" id="2418900at2759"/>
<reference evidence="1 2" key="1">
    <citation type="submission" date="2014-04" db="EMBL/GenBank/DDBJ databases">
        <title>Evolutionary Origins and Diversification of the Mycorrhizal Mutualists.</title>
        <authorList>
            <consortium name="DOE Joint Genome Institute"/>
            <consortium name="Mycorrhizal Genomics Consortium"/>
            <person name="Kohler A."/>
            <person name="Kuo A."/>
            <person name="Nagy L.G."/>
            <person name="Floudas D."/>
            <person name="Copeland A."/>
            <person name="Barry K.W."/>
            <person name="Cichocki N."/>
            <person name="Veneault-Fourrey C."/>
            <person name="LaButti K."/>
            <person name="Lindquist E.A."/>
            <person name="Lipzen A."/>
            <person name="Lundell T."/>
            <person name="Morin E."/>
            <person name="Murat C."/>
            <person name="Riley R."/>
            <person name="Ohm R."/>
            <person name="Sun H."/>
            <person name="Tunlid A."/>
            <person name="Henrissat B."/>
            <person name="Grigoriev I.V."/>
            <person name="Hibbett D.S."/>
            <person name="Martin F."/>
        </authorList>
    </citation>
    <scope>NUCLEOTIDE SEQUENCE [LARGE SCALE GENOMIC DNA]</scope>
    <source>
        <strain evidence="1 2">FD-317 M1</strain>
    </source>
</reference>
<dbReference type="AlphaFoldDB" id="A0A0D0C4Q4"/>
<gene>
    <name evidence="1" type="ORF">GYMLUDRAFT_106209</name>
</gene>
<dbReference type="EMBL" id="KN835010">
    <property type="protein sequence ID" value="KIK49783.1"/>
    <property type="molecule type" value="Genomic_DNA"/>
</dbReference>
<evidence type="ECO:0000313" key="2">
    <source>
        <dbReference type="Proteomes" id="UP000053593"/>
    </source>
</evidence>
<organism evidence="1 2">
    <name type="scientific">Collybiopsis luxurians FD-317 M1</name>
    <dbReference type="NCBI Taxonomy" id="944289"/>
    <lineage>
        <taxon>Eukaryota</taxon>
        <taxon>Fungi</taxon>
        <taxon>Dikarya</taxon>
        <taxon>Basidiomycota</taxon>
        <taxon>Agaricomycotina</taxon>
        <taxon>Agaricomycetes</taxon>
        <taxon>Agaricomycetidae</taxon>
        <taxon>Agaricales</taxon>
        <taxon>Marasmiineae</taxon>
        <taxon>Omphalotaceae</taxon>
        <taxon>Collybiopsis</taxon>
        <taxon>Collybiopsis luxurians</taxon>
    </lineage>
</organism>
<sequence length="109" mass="12314">VADYPEQCLVTCTKYGTCPKCLLKAGDLQLATPGERRIQRWTLKIIQKARLNESRKDTGVHALCMESDVAGGKYDPFWVGFPLVDINRCIAPDILHQLYQGVLKHLVSW</sequence>
<evidence type="ECO:0000313" key="1">
    <source>
        <dbReference type="EMBL" id="KIK49783.1"/>
    </source>
</evidence>
<name>A0A0D0C4Q4_9AGAR</name>
<feature type="non-terminal residue" evidence="1">
    <location>
        <position position="1"/>
    </location>
</feature>
<dbReference type="Pfam" id="PF18759">
    <property type="entry name" value="Plavaka"/>
    <property type="match status" value="1"/>
</dbReference>
<dbReference type="InterPro" id="IPR041078">
    <property type="entry name" value="Plavaka"/>
</dbReference>
<feature type="non-terminal residue" evidence="1">
    <location>
        <position position="109"/>
    </location>
</feature>
<dbReference type="HOGENOM" id="CLU_006344_8_1_1"/>